<keyword evidence="1" id="KW-0479">Metal-binding</keyword>
<gene>
    <name evidence="3" type="ORF">METZ01_LOCUS209729</name>
</gene>
<dbReference type="InterPro" id="IPR014710">
    <property type="entry name" value="RmlC-like_jellyroll"/>
</dbReference>
<dbReference type="PANTHER" id="PTHR35848">
    <property type="entry name" value="OXALATE-BINDING PROTEIN"/>
    <property type="match status" value="1"/>
</dbReference>
<evidence type="ECO:0000313" key="3">
    <source>
        <dbReference type="EMBL" id="SVB56875.1"/>
    </source>
</evidence>
<dbReference type="InterPro" id="IPR051610">
    <property type="entry name" value="GPI/OXD"/>
</dbReference>
<dbReference type="InterPro" id="IPR013096">
    <property type="entry name" value="Cupin_2"/>
</dbReference>
<protein>
    <recommendedName>
        <fullName evidence="2">Cupin type-2 domain-containing protein</fullName>
    </recommendedName>
</protein>
<feature type="domain" description="Cupin type-2" evidence="2">
    <location>
        <begin position="174"/>
        <end position="241"/>
    </location>
</feature>
<evidence type="ECO:0000256" key="1">
    <source>
        <dbReference type="ARBA" id="ARBA00022723"/>
    </source>
</evidence>
<dbReference type="AlphaFoldDB" id="A0A382F2H1"/>
<dbReference type="InterPro" id="IPR011051">
    <property type="entry name" value="RmlC_Cupin_sf"/>
</dbReference>
<sequence>MKMLSDVHAGAGKILFNSLWDRADFETPFAFVHCAILLPGGGIGYHRHDDSEEIFIAVDNASQFTHNGRTAIVEGGATVPLRSGEVHAIYNYTDRETRWFNVHCVVPGGEPKSTDLGDDRVGAELESTDRLPVGRLDRSKLKYAQSHSGKGEVGSRMIWGPEDFRSHFGFLAHCLIPPDASIGYHSHEGVEEVYIIIEGKGRMTVDDETQQVSQWDTIPNRLGGSHGLFNDTLEDLELLVVAVCTDKGQFDATDLGDDLGQR</sequence>
<dbReference type="Pfam" id="PF07883">
    <property type="entry name" value="Cupin_2"/>
    <property type="match status" value="2"/>
</dbReference>
<accession>A0A382F2H1</accession>
<reference evidence="3" key="1">
    <citation type="submission" date="2018-05" db="EMBL/GenBank/DDBJ databases">
        <authorList>
            <person name="Lanie J.A."/>
            <person name="Ng W.-L."/>
            <person name="Kazmierczak K.M."/>
            <person name="Andrzejewski T.M."/>
            <person name="Davidsen T.M."/>
            <person name="Wayne K.J."/>
            <person name="Tettelin H."/>
            <person name="Glass J.I."/>
            <person name="Rusch D."/>
            <person name="Podicherti R."/>
            <person name="Tsui H.-C.T."/>
            <person name="Winkler M.E."/>
        </authorList>
    </citation>
    <scope>NUCLEOTIDE SEQUENCE</scope>
</reference>
<feature type="domain" description="Cupin type-2" evidence="2">
    <location>
        <begin position="37"/>
        <end position="102"/>
    </location>
</feature>
<name>A0A382F2H1_9ZZZZ</name>
<dbReference type="PANTHER" id="PTHR35848:SF6">
    <property type="entry name" value="CUPIN TYPE-2 DOMAIN-CONTAINING PROTEIN"/>
    <property type="match status" value="1"/>
</dbReference>
<dbReference type="EMBL" id="UINC01047514">
    <property type="protein sequence ID" value="SVB56875.1"/>
    <property type="molecule type" value="Genomic_DNA"/>
</dbReference>
<dbReference type="Gene3D" id="2.60.120.10">
    <property type="entry name" value="Jelly Rolls"/>
    <property type="match status" value="2"/>
</dbReference>
<organism evidence="3">
    <name type="scientific">marine metagenome</name>
    <dbReference type="NCBI Taxonomy" id="408172"/>
    <lineage>
        <taxon>unclassified sequences</taxon>
        <taxon>metagenomes</taxon>
        <taxon>ecological metagenomes</taxon>
    </lineage>
</organism>
<dbReference type="GO" id="GO:0046872">
    <property type="term" value="F:metal ion binding"/>
    <property type="evidence" value="ECO:0007669"/>
    <property type="project" value="UniProtKB-KW"/>
</dbReference>
<proteinExistence type="predicted"/>
<dbReference type="SUPFAM" id="SSF51182">
    <property type="entry name" value="RmlC-like cupins"/>
    <property type="match status" value="1"/>
</dbReference>
<evidence type="ECO:0000259" key="2">
    <source>
        <dbReference type="Pfam" id="PF07883"/>
    </source>
</evidence>